<name>A0ABX5J2B5_9RHOB</name>
<feature type="domain" description="HAMP" evidence="8">
    <location>
        <begin position="208"/>
        <end position="260"/>
    </location>
</feature>
<dbReference type="PROSITE" id="PS50885">
    <property type="entry name" value="HAMP"/>
    <property type="match status" value="1"/>
</dbReference>
<evidence type="ECO:0000256" key="1">
    <source>
        <dbReference type="ARBA" id="ARBA00022500"/>
    </source>
</evidence>
<keyword evidence="10" id="KW-1185">Reference proteome</keyword>
<evidence type="ECO:0000313" key="10">
    <source>
        <dbReference type="Proteomes" id="UP000240800"/>
    </source>
</evidence>
<proteinExistence type="inferred from homology"/>
<feature type="compositionally biased region" description="Low complexity" evidence="5">
    <location>
        <begin position="516"/>
        <end position="529"/>
    </location>
</feature>
<feature type="region of interest" description="Disordered" evidence="5">
    <location>
        <begin position="499"/>
        <end position="529"/>
    </location>
</feature>
<keyword evidence="4" id="KW-0175">Coiled coil</keyword>
<dbReference type="PANTHER" id="PTHR43531">
    <property type="entry name" value="PROTEIN ICFG"/>
    <property type="match status" value="1"/>
</dbReference>
<evidence type="ECO:0000259" key="8">
    <source>
        <dbReference type="PROSITE" id="PS50885"/>
    </source>
</evidence>
<reference evidence="9 10" key="1">
    <citation type="submission" date="2018-04" db="EMBL/GenBank/DDBJ databases">
        <title>Genomic Encyclopedia of Type Strains, Phase III (KMG-III): the genomes of soil and plant-associated and newly described type strains.</title>
        <authorList>
            <person name="Whitman W."/>
        </authorList>
    </citation>
    <scope>NUCLEOTIDE SEQUENCE [LARGE SCALE GENOMIC DNA]</scope>
    <source>
        <strain evidence="9 10">JA192</strain>
    </source>
</reference>
<dbReference type="PRINTS" id="PR00260">
    <property type="entry name" value="CHEMTRNSDUCR"/>
</dbReference>
<protein>
    <submittedName>
        <fullName evidence="9">Methyl-accepting chemotaxis protein</fullName>
    </submittedName>
</protein>
<dbReference type="Pfam" id="PF12729">
    <property type="entry name" value="4HB_MCP_1"/>
    <property type="match status" value="1"/>
</dbReference>
<accession>A0ABX5J2B5</accession>
<dbReference type="SMART" id="SM00304">
    <property type="entry name" value="HAMP"/>
    <property type="match status" value="1"/>
</dbReference>
<keyword evidence="6" id="KW-1133">Transmembrane helix</keyword>
<keyword evidence="6" id="KW-0812">Transmembrane</keyword>
<evidence type="ECO:0000259" key="7">
    <source>
        <dbReference type="PROSITE" id="PS50111"/>
    </source>
</evidence>
<dbReference type="InterPro" id="IPR003660">
    <property type="entry name" value="HAMP_dom"/>
</dbReference>
<evidence type="ECO:0000256" key="5">
    <source>
        <dbReference type="SAM" id="MobiDB-lite"/>
    </source>
</evidence>
<dbReference type="PANTHER" id="PTHR43531:SF11">
    <property type="entry name" value="METHYL-ACCEPTING CHEMOTAXIS PROTEIN 3"/>
    <property type="match status" value="1"/>
</dbReference>
<feature type="coiled-coil region" evidence="4">
    <location>
        <begin position="71"/>
        <end position="127"/>
    </location>
</feature>
<sequence>MRLTLKTRLSITFLLLVAFVAGTGGLALVEMRRMNAQNAQVVSRNVEHLVQAEDLAWIQQKIQTLIRNYLLIEDKAQRREIKARLKALRAEQEALVAKASESADDGRRAMLEDYVQLKNEIERVNGKVMEVLLFGSASKAGALLVGEGDAAADRMEALLAAAIAAERKEMAAATARSEEGFRASARMILLTGLVAALTGGLAALWILSTISRGLGTAVSLSRRVADGDLSRTVPCSGRHEIDDLLENLNRMVTNLRGVAEEVSDNMGTIAAGSARMAETSGSLSETAEDQAGATQKAAAAMEQMVATIARTAEDARTTERTARGTAAAAVESGEAVAATAKVMRSIAERVALVQEIARQTDLLALNAAVEAARAGEQGRGFAVVATEVRTLAERSQRAAEEITRLAGQSVATAEDANRRLRALVPEIEAAADSFSAISAANDEMSQGAAQMSDFVRRIDAAARSTTEASEEVSATARTLATNAAMLRRIIGFFRTVEATSPAPERPASARDGRCLASDPPAAVPLPAAA</sequence>
<dbReference type="InterPro" id="IPR024478">
    <property type="entry name" value="HlyB_4HB_MCP"/>
</dbReference>
<feature type="domain" description="Methyl-accepting transducer" evidence="7">
    <location>
        <begin position="265"/>
        <end position="480"/>
    </location>
</feature>
<dbReference type="SMART" id="SM00283">
    <property type="entry name" value="MA"/>
    <property type="match status" value="1"/>
</dbReference>
<evidence type="ECO:0000256" key="2">
    <source>
        <dbReference type="ARBA" id="ARBA00029447"/>
    </source>
</evidence>
<dbReference type="EMBL" id="PZZW01000011">
    <property type="protein sequence ID" value="PTM75554.1"/>
    <property type="molecule type" value="Genomic_DNA"/>
</dbReference>
<dbReference type="Proteomes" id="UP000240800">
    <property type="component" value="Unassembled WGS sequence"/>
</dbReference>
<evidence type="ECO:0000256" key="6">
    <source>
        <dbReference type="SAM" id="Phobius"/>
    </source>
</evidence>
<dbReference type="Pfam" id="PF00015">
    <property type="entry name" value="MCPsignal"/>
    <property type="match status" value="1"/>
</dbReference>
<dbReference type="CDD" id="cd06225">
    <property type="entry name" value="HAMP"/>
    <property type="match status" value="1"/>
</dbReference>
<dbReference type="RefSeq" id="WP_069331740.1">
    <property type="nucleotide sequence ID" value="NZ_MABH01000122.1"/>
</dbReference>
<comment type="caution">
    <text evidence="9">The sequence shown here is derived from an EMBL/GenBank/DDBJ whole genome shotgun (WGS) entry which is preliminary data.</text>
</comment>
<evidence type="ECO:0000256" key="3">
    <source>
        <dbReference type="PROSITE-ProRule" id="PRU00284"/>
    </source>
</evidence>
<comment type="similarity">
    <text evidence="2">Belongs to the methyl-accepting chemotaxis (MCP) protein family.</text>
</comment>
<gene>
    <name evidence="9" type="ORF">C8J29_11134</name>
</gene>
<dbReference type="InterPro" id="IPR004089">
    <property type="entry name" value="MCPsignal_dom"/>
</dbReference>
<keyword evidence="3" id="KW-0807">Transducer</keyword>
<keyword evidence="6" id="KW-0472">Membrane</keyword>
<organism evidence="9 10">
    <name type="scientific">Cereibacter johrii</name>
    <dbReference type="NCBI Taxonomy" id="445629"/>
    <lineage>
        <taxon>Bacteria</taxon>
        <taxon>Pseudomonadati</taxon>
        <taxon>Pseudomonadota</taxon>
        <taxon>Alphaproteobacteria</taxon>
        <taxon>Rhodobacterales</taxon>
        <taxon>Paracoccaceae</taxon>
        <taxon>Cereibacter</taxon>
    </lineage>
</organism>
<feature type="transmembrane region" description="Helical" evidence="6">
    <location>
        <begin position="187"/>
        <end position="207"/>
    </location>
</feature>
<dbReference type="Pfam" id="PF00672">
    <property type="entry name" value="HAMP"/>
    <property type="match status" value="1"/>
</dbReference>
<evidence type="ECO:0000256" key="4">
    <source>
        <dbReference type="SAM" id="Coils"/>
    </source>
</evidence>
<dbReference type="PROSITE" id="PS50111">
    <property type="entry name" value="CHEMOTAXIS_TRANSDUC_2"/>
    <property type="match status" value="1"/>
</dbReference>
<keyword evidence="1" id="KW-0145">Chemotaxis</keyword>
<dbReference type="InterPro" id="IPR051310">
    <property type="entry name" value="MCP_chemotaxis"/>
</dbReference>
<evidence type="ECO:0000313" key="9">
    <source>
        <dbReference type="EMBL" id="PTM75554.1"/>
    </source>
</evidence>
<dbReference type="Gene3D" id="1.10.287.950">
    <property type="entry name" value="Methyl-accepting chemotaxis protein"/>
    <property type="match status" value="1"/>
</dbReference>
<dbReference type="InterPro" id="IPR004090">
    <property type="entry name" value="Chemotax_Me-accpt_rcpt"/>
</dbReference>
<dbReference type="SUPFAM" id="SSF58104">
    <property type="entry name" value="Methyl-accepting chemotaxis protein (MCP) signaling domain"/>
    <property type="match status" value="1"/>
</dbReference>